<proteinExistence type="predicted"/>
<dbReference type="InterPro" id="IPR012337">
    <property type="entry name" value="RNaseH-like_sf"/>
</dbReference>
<dbReference type="InterPro" id="IPR036397">
    <property type="entry name" value="RNaseH_sf"/>
</dbReference>
<accession>R7W4Y2</accession>
<dbReference type="InterPro" id="IPR044730">
    <property type="entry name" value="RNase_H-like_dom_plant"/>
</dbReference>
<dbReference type="PANTHER" id="PTHR34146">
    <property type="entry name" value="POLYNUCLEOTIDYL TRANSFERASE, RIBONUCLEASE H-LIKE SUPERFAMILY PROTEIN-RELATED"/>
    <property type="match status" value="1"/>
</dbReference>
<dbReference type="EnsemblPlants" id="EMT15722">
    <property type="protein sequence ID" value="EMT15722"/>
    <property type="gene ID" value="F775_04681"/>
</dbReference>
<dbReference type="PANTHER" id="PTHR34146:SF3">
    <property type="entry name" value="POLYNUCLEOTIDYL TRANSFERASE, RIBONUCLEASE H-LIKE SUPERFAMILY PROTEIN"/>
    <property type="match status" value="1"/>
</dbReference>
<dbReference type="Gene3D" id="3.30.420.10">
    <property type="entry name" value="Ribonuclease H-like superfamily/Ribonuclease H"/>
    <property type="match status" value="1"/>
</dbReference>
<protein>
    <submittedName>
        <fullName evidence="1">Uncharacterized protein</fullName>
    </submittedName>
</protein>
<name>R7W4Y2_AEGTA</name>
<dbReference type="GO" id="GO:0003676">
    <property type="term" value="F:nucleic acid binding"/>
    <property type="evidence" value="ECO:0007669"/>
    <property type="project" value="InterPro"/>
</dbReference>
<sequence>MVRIAYTTNWCSTIQTLLQATRSSMTLHGKYNQPTQAGIGVFIQVQNNDRIKQIHIAAVSPPASSPLQAETFGLMLATRLADILNVQDPHFFTDCSVLALAAKATNILFAPRPWDNKPLLAQIQNSPSFQHSKVTHIYRESNVKAHHFARLALKVQIDLYCFVAWVVVQSGKPFLYPAWLLSRLSL</sequence>
<dbReference type="GO" id="GO:0004523">
    <property type="term" value="F:RNA-DNA hybrid ribonuclease activity"/>
    <property type="evidence" value="ECO:0007669"/>
    <property type="project" value="InterPro"/>
</dbReference>
<dbReference type="SUPFAM" id="SSF53098">
    <property type="entry name" value="Ribonuclease H-like"/>
    <property type="match status" value="1"/>
</dbReference>
<organism evidence="1">
    <name type="scientific">Aegilops tauschii</name>
    <name type="common">Tausch's goatgrass</name>
    <name type="synonym">Aegilops squarrosa</name>
    <dbReference type="NCBI Taxonomy" id="37682"/>
    <lineage>
        <taxon>Eukaryota</taxon>
        <taxon>Viridiplantae</taxon>
        <taxon>Streptophyta</taxon>
        <taxon>Embryophyta</taxon>
        <taxon>Tracheophyta</taxon>
        <taxon>Spermatophyta</taxon>
        <taxon>Magnoliopsida</taxon>
        <taxon>Liliopsida</taxon>
        <taxon>Poales</taxon>
        <taxon>Poaceae</taxon>
        <taxon>BOP clade</taxon>
        <taxon>Pooideae</taxon>
        <taxon>Triticodae</taxon>
        <taxon>Triticeae</taxon>
        <taxon>Triticinae</taxon>
        <taxon>Aegilops</taxon>
    </lineage>
</organism>
<evidence type="ECO:0000313" key="1">
    <source>
        <dbReference type="EnsemblPlants" id="EMT15722"/>
    </source>
</evidence>
<dbReference type="Pfam" id="PF13456">
    <property type="entry name" value="RVT_3"/>
    <property type="match status" value="1"/>
</dbReference>
<reference evidence="1" key="1">
    <citation type="submission" date="2015-06" db="UniProtKB">
        <authorList>
            <consortium name="EnsemblPlants"/>
        </authorList>
    </citation>
    <scope>IDENTIFICATION</scope>
</reference>
<dbReference type="CDD" id="cd06222">
    <property type="entry name" value="RNase_H_like"/>
    <property type="match status" value="1"/>
</dbReference>
<dbReference type="InterPro" id="IPR002156">
    <property type="entry name" value="RNaseH_domain"/>
</dbReference>
<dbReference type="AlphaFoldDB" id="R7W4Y2"/>